<dbReference type="EMBL" id="CAJHIS010000053">
    <property type="protein sequence ID" value="CAD6495061.1"/>
    <property type="molecule type" value="Genomic_DNA"/>
</dbReference>
<dbReference type="Pfam" id="PF00404">
    <property type="entry name" value="Dockerin_1"/>
    <property type="match status" value="1"/>
</dbReference>
<evidence type="ECO:0008006" key="7">
    <source>
        <dbReference type="Google" id="ProtNLM"/>
    </source>
</evidence>
<dbReference type="InterPro" id="IPR003961">
    <property type="entry name" value="FN3_dom"/>
</dbReference>
<dbReference type="GO" id="GO:0004553">
    <property type="term" value="F:hydrolase activity, hydrolyzing O-glycosyl compounds"/>
    <property type="evidence" value="ECO:0007669"/>
    <property type="project" value="InterPro"/>
</dbReference>
<feature type="domain" description="Dockerin" evidence="4">
    <location>
        <begin position="285"/>
        <end position="350"/>
    </location>
</feature>
<evidence type="ECO:0000313" key="6">
    <source>
        <dbReference type="Proteomes" id="UP000634805"/>
    </source>
</evidence>
<dbReference type="PROSITE" id="PS50093">
    <property type="entry name" value="PKD"/>
    <property type="match status" value="1"/>
</dbReference>
<dbReference type="GO" id="GO:0030246">
    <property type="term" value="F:carbohydrate binding"/>
    <property type="evidence" value="ECO:0007669"/>
    <property type="project" value="InterPro"/>
</dbReference>
<feature type="region of interest" description="Disordered" evidence="1">
    <location>
        <begin position="1"/>
        <end position="30"/>
    </location>
</feature>
<dbReference type="SUPFAM" id="SSF81296">
    <property type="entry name" value="E set domains"/>
    <property type="match status" value="1"/>
</dbReference>
<evidence type="ECO:0000259" key="3">
    <source>
        <dbReference type="PROSITE" id="PS50853"/>
    </source>
</evidence>
<dbReference type="Gene3D" id="1.10.1330.10">
    <property type="entry name" value="Dockerin domain"/>
    <property type="match status" value="1"/>
</dbReference>
<dbReference type="InterPro" id="IPR035986">
    <property type="entry name" value="PKD_dom_sf"/>
</dbReference>
<dbReference type="Pfam" id="PF09136">
    <property type="entry name" value="Glucodextran_B"/>
    <property type="match status" value="1"/>
</dbReference>
<evidence type="ECO:0000256" key="1">
    <source>
        <dbReference type="SAM" id="MobiDB-lite"/>
    </source>
</evidence>
<dbReference type="InterPro" id="IPR016134">
    <property type="entry name" value="Dockerin_dom"/>
</dbReference>
<dbReference type="PROSITE" id="PS51766">
    <property type="entry name" value="DOCKERIN"/>
    <property type="match status" value="1"/>
</dbReference>
<protein>
    <recommendedName>
        <fullName evidence="7">Dockerin domain-containing protein</fullName>
    </recommendedName>
</protein>
<dbReference type="SUPFAM" id="SSF63446">
    <property type="entry name" value="Type I dockerin domain"/>
    <property type="match status" value="1"/>
</dbReference>
<dbReference type="InterPro" id="IPR002105">
    <property type="entry name" value="Dockerin_1_rpt"/>
</dbReference>
<dbReference type="InterPro" id="IPR014756">
    <property type="entry name" value="Ig_E-set"/>
</dbReference>
<evidence type="ECO:0000259" key="2">
    <source>
        <dbReference type="PROSITE" id="PS50093"/>
    </source>
</evidence>
<sequence>MKYTFNWGDGKQSTTSLVNSGTTSSKSHSWSSAGTYYVKVMATDSKGASSGWSNSKTVTITVPDTTDPTISITSPTNGQTFTTAAITVSGSASDNVALNKVEVKVGYGSWQTASGTTSWSKSVTLASGSNTIYAKATDTSGNTKETSVTVTYNPPTDTAIISIADAIASPSDTTTTQITINDMTNFGAATVTLSYDSSVVQINSVTAGDVGTPTANIDNTAGTTTITAYVSTVTGPDSPVTFANIELLAVGNDGATSPLTLEVTTLADADGTPVTATAESGVFTVSGLRGDANDDGVVNVVDAMFVAQYVVGNRDASDLNMANADANLGGTVDVVDAMFIAQYVVGSRTW</sequence>
<evidence type="ECO:0000259" key="4">
    <source>
        <dbReference type="PROSITE" id="PS51766"/>
    </source>
</evidence>
<gene>
    <name evidence="5" type="ORF">EMLJLAPB_01151</name>
</gene>
<accession>A0A811TGN7</accession>
<dbReference type="InterPro" id="IPR008965">
    <property type="entry name" value="CBM2/CBM3_carb-bd_dom_sf"/>
</dbReference>
<dbReference type="AlphaFoldDB" id="A0A811TGN7"/>
<feature type="domain" description="PKD" evidence="2">
    <location>
        <begin position="1"/>
        <end position="65"/>
    </location>
</feature>
<feature type="compositionally biased region" description="Low complexity" evidence="1">
    <location>
        <begin position="20"/>
        <end position="30"/>
    </location>
</feature>
<dbReference type="SUPFAM" id="SSF49384">
    <property type="entry name" value="Carbohydrate-binding domain"/>
    <property type="match status" value="1"/>
</dbReference>
<dbReference type="PROSITE" id="PS50853">
    <property type="entry name" value="FN3"/>
    <property type="match status" value="1"/>
</dbReference>
<dbReference type="InterPro" id="IPR000601">
    <property type="entry name" value="PKD_dom"/>
</dbReference>
<dbReference type="SUPFAM" id="SSF49299">
    <property type="entry name" value="PKD domain"/>
    <property type="match status" value="1"/>
</dbReference>
<dbReference type="InterPro" id="IPR013783">
    <property type="entry name" value="Ig-like_fold"/>
</dbReference>
<comment type="caution">
    <text evidence="5">The sequence shown here is derived from an EMBL/GenBank/DDBJ whole genome shotgun (WGS) entry which is preliminary data.</text>
</comment>
<dbReference type="CDD" id="cd08547">
    <property type="entry name" value="Type_II_cohesin"/>
    <property type="match status" value="1"/>
</dbReference>
<evidence type="ECO:0000313" key="5">
    <source>
        <dbReference type="EMBL" id="CAD6495061.1"/>
    </source>
</evidence>
<reference evidence="5" key="1">
    <citation type="submission" date="2020-10" db="EMBL/GenBank/DDBJ databases">
        <authorList>
            <person name="Hahn C.J."/>
            <person name="Laso-Perez R."/>
            <person name="Vulcano F."/>
            <person name="Vaziourakis K.-M."/>
            <person name="Stokke R."/>
            <person name="Steen I.H."/>
            <person name="Teske A."/>
            <person name="Boetius A."/>
            <person name="Liebeke M."/>
            <person name="Amann R."/>
            <person name="Knittel K."/>
        </authorList>
    </citation>
    <scope>NUCLEOTIDE SEQUENCE</scope>
    <source>
        <strain evidence="5">Gfbio:e3339647-f889-4370-9287-4fb5cb688e4c:AG392D22_GoMArc1</strain>
    </source>
</reference>
<dbReference type="Gene3D" id="2.60.40.10">
    <property type="entry name" value="Immunoglobulins"/>
    <property type="match status" value="2"/>
</dbReference>
<dbReference type="Gene3D" id="2.60.40.680">
    <property type="match status" value="1"/>
</dbReference>
<dbReference type="CDD" id="cd14256">
    <property type="entry name" value="Dockerin_I"/>
    <property type="match status" value="1"/>
</dbReference>
<proteinExistence type="predicted"/>
<dbReference type="Proteomes" id="UP000634805">
    <property type="component" value="Unassembled WGS sequence"/>
</dbReference>
<name>A0A811TGN7_9EURY</name>
<feature type="domain" description="Fibronectin type-III" evidence="3">
    <location>
        <begin position="1"/>
        <end position="64"/>
    </location>
</feature>
<dbReference type="InterPro" id="IPR036439">
    <property type="entry name" value="Dockerin_dom_sf"/>
</dbReference>
<dbReference type="GO" id="GO:0000272">
    <property type="term" value="P:polysaccharide catabolic process"/>
    <property type="evidence" value="ECO:0007669"/>
    <property type="project" value="InterPro"/>
</dbReference>
<organism evidence="5 6">
    <name type="scientific">Candidatus Argoarchaeum ethanivorans</name>
    <dbReference type="NCBI Taxonomy" id="2608793"/>
    <lineage>
        <taxon>Archaea</taxon>
        <taxon>Methanobacteriati</taxon>
        <taxon>Methanobacteriota</taxon>
        <taxon>Stenosarchaea group</taxon>
        <taxon>Methanomicrobia</taxon>
        <taxon>Methanosarcinales</taxon>
        <taxon>Methanosarcinales incertae sedis</taxon>
        <taxon>GOM Arc I cluster</taxon>
        <taxon>Candidatus Argoarchaeum</taxon>
    </lineage>
</organism>